<dbReference type="PANTHER" id="PTHR30349">
    <property type="entry name" value="PHAGE INTEGRASE-RELATED"/>
    <property type="match status" value="1"/>
</dbReference>
<dbReference type="GO" id="GO:0003677">
    <property type="term" value="F:DNA binding"/>
    <property type="evidence" value="ECO:0007669"/>
    <property type="project" value="UniProtKB-KW"/>
</dbReference>
<reference evidence="4" key="1">
    <citation type="submission" date="2020-11" db="EMBL/GenBank/DDBJ databases">
        <authorList>
            <person name="Tran Van P."/>
        </authorList>
    </citation>
    <scope>NUCLEOTIDE SEQUENCE</scope>
</reference>
<keyword evidence="3" id="KW-0233">DNA recombination</keyword>
<evidence type="ECO:0000256" key="1">
    <source>
        <dbReference type="ARBA" id="ARBA00022908"/>
    </source>
</evidence>
<keyword evidence="2" id="KW-0238">DNA-binding</keyword>
<sequence>MRSWMAHLRSDGAAPRSMARKLSAVKSFYRWLAEKEGFEPTAVLATRAPKFQKKLPRPLSEKAAREMIDSVETQAREGWIGARDAAVVTLLYGCGLRISEALSLTGRDVPLGEALRITGKGGKERIVPILPVAKRAVDLYLKLCPYEMAPDEPLFRGVRGGPLNARLIQKVTEKARMQMGLPASATPHAMRHSFATHLLSAGGDLRAIQELLGHASLSTTQAYTAVDEVHLMRVYEATHPKAG</sequence>
<proteinExistence type="predicted"/>
<dbReference type="InterPro" id="IPR002104">
    <property type="entry name" value="Integrase_catalytic"/>
</dbReference>
<dbReference type="CDD" id="cd00798">
    <property type="entry name" value="INT_XerDC_C"/>
    <property type="match status" value="1"/>
</dbReference>
<dbReference type="InterPro" id="IPR004107">
    <property type="entry name" value="Integrase_SAM-like_N"/>
</dbReference>
<dbReference type="AlphaFoldDB" id="A0A7R8WXA4"/>
<dbReference type="Gene3D" id="1.10.443.10">
    <property type="entry name" value="Intergrase catalytic core"/>
    <property type="match status" value="1"/>
</dbReference>
<dbReference type="PANTHER" id="PTHR30349:SF90">
    <property type="entry name" value="TYROSINE RECOMBINASE XERD"/>
    <property type="match status" value="1"/>
</dbReference>
<name>A0A7R8WXA4_9CRUS</name>
<dbReference type="Pfam" id="PF02899">
    <property type="entry name" value="Phage_int_SAM_1"/>
    <property type="match status" value="1"/>
</dbReference>
<dbReference type="InterPro" id="IPR010998">
    <property type="entry name" value="Integrase_recombinase_N"/>
</dbReference>
<dbReference type="OrthoDB" id="2361793at2759"/>
<dbReference type="Pfam" id="PF00589">
    <property type="entry name" value="Phage_integrase"/>
    <property type="match status" value="1"/>
</dbReference>
<dbReference type="SUPFAM" id="SSF47823">
    <property type="entry name" value="lambda integrase-like, N-terminal domain"/>
    <property type="match status" value="1"/>
</dbReference>
<dbReference type="EMBL" id="OB683003">
    <property type="protein sequence ID" value="CAD7236914.1"/>
    <property type="molecule type" value="Genomic_DNA"/>
</dbReference>
<dbReference type="SUPFAM" id="SSF56349">
    <property type="entry name" value="DNA breaking-rejoining enzymes"/>
    <property type="match status" value="1"/>
</dbReference>
<keyword evidence="1" id="KW-0229">DNA integration</keyword>
<evidence type="ECO:0000313" key="4">
    <source>
        <dbReference type="EMBL" id="CAD7236914.1"/>
    </source>
</evidence>
<dbReference type="InterPro" id="IPR011010">
    <property type="entry name" value="DNA_brk_join_enz"/>
</dbReference>
<dbReference type="GO" id="GO:0006310">
    <property type="term" value="P:DNA recombination"/>
    <property type="evidence" value="ECO:0007669"/>
    <property type="project" value="UniProtKB-KW"/>
</dbReference>
<evidence type="ECO:0000256" key="2">
    <source>
        <dbReference type="ARBA" id="ARBA00023125"/>
    </source>
</evidence>
<evidence type="ECO:0000256" key="3">
    <source>
        <dbReference type="ARBA" id="ARBA00023172"/>
    </source>
</evidence>
<dbReference type="PROSITE" id="PS51898">
    <property type="entry name" value="TYR_RECOMBINASE"/>
    <property type="match status" value="1"/>
</dbReference>
<accession>A0A7R8WXA4</accession>
<dbReference type="GO" id="GO:0015074">
    <property type="term" value="P:DNA integration"/>
    <property type="evidence" value="ECO:0007669"/>
    <property type="project" value="UniProtKB-KW"/>
</dbReference>
<dbReference type="InterPro" id="IPR044068">
    <property type="entry name" value="CB"/>
</dbReference>
<gene>
    <name evidence="4" type="ORF">CTOB1V02_LOCUS14729</name>
</gene>
<organism evidence="4">
    <name type="scientific">Cyprideis torosa</name>
    <dbReference type="NCBI Taxonomy" id="163714"/>
    <lineage>
        <taxon>Eukaryota</taxon>
        <taxon>Metazoa</taxon>
        <taxon>Ecdysozoa</taxon>
        <taxon>Arthropoda</taxon>
        <taxon>Crustacea</taxon>
        <taxon>Oligostraca</taxon>
        <taxon>Ostracoda</taxon>
        <taxon>Podocopa</taxon>
        <taxon>Podocopida</taxon>
        <taxon>Cytherocopina</taxon>
        <taxon>Cytheroidea</taxon>
        <taxon>Cytherideidae</taxon>
        <taxon>Cyprideis</taxon>
    </lineage>
</organism>
<protein>
    <submittedName>
        <fullName evidence="4">Uncharacterized protein</fullName>
    </submittedName>
</protein>
<dbReference type="InterPro" id="IPR050090">
    <property type="entry name" value="Tyrosine_recombinase_XerCD"/>
</dbReference>
<dbReference type="Gene3D" id="1.10.150.130">
    <property type="match status" value="1"/>
</dbReference>
<dbReference type="InterPro" id="IPR013762">
    <property type="entry name" value="Integrase-like_cat_sf"/>
</dbReference>
<dbReference type="PROSITE" id="PS51900">
    <property type="entry name" value="CB"/>
    <property type="match status" value="1"/>
</dbReference>